<dbReference type="RefSeq" id="WP_191186882.1">
    <property type="nucleotide sequence ID" value="NZ_JACWMY010000001.1"/>
</dbReference>
<feature type="domain" description="Fatty acid hydroxylase" evidence="7">
    <location>
        <begin position="102"/>
        <end position="236"/>
    </location>
</feature>
<dbReference type="PANTHER" id="PTHR11863">
    <property type="entry name" value="STEROL DESATURASE"/>
    <property type="match status" value="1"/>
</dbReference>
<comment type="caution">
    <text evidence="8">The sequence shown here is derived from an EMBL/GenBank/DDBJ whole genome shotgun (WGS) entry which is preliminary data.</text>
</comment>
<feature type="region of interest" description="Disordered" evidence="5">
    <location>
        <begin position="253"/>
        <end position="277"/>
    </location>
</feature>
<proteinExistence type="predicted"/>
<evidence type="ECO:0000256" key="5">
    <source>
        <dbReference type="SAM" id="MobiDB-lite"/>
    </source>
</evidence>
<evidence type="ECO:0000256" key="6">
    <source>
        <dbReference type="SAM" id="Phobius"/>
    </source>
</evidence>
<evidence type="ECO:0000256" key="1">
    <source>
        <dbReference type="ARBA" id="ARBA00004370"/>
    </source>
</evidence>
<dbReference type="InterPro" id="IPR050307">
    <property type="entry name" value="Sterol_Desaturase_Related"/>
</dbReference>
<accession>A0ABR7WIN2</accession>
<feature type="transmembrane region" description="Helical" evidence="6">
    <location>
        <begin position="6"/>
        <end position="35"/>
    </location>
</feature>
<reference evidence="8 9" key="1">
    <citation type="submission" date="2020-09" db="EMBL/GenBank/DDBJ databases">
        <title>Novel species of Mucilaginibacter isolated from a glacier on the Tibetan Plateau.</title>
        <authorList>
            <person name="Liu Q."/>
            <person name="Xin Y.-H."/>
        </authorList>
    </citation>
    <scope>NUCLEOTIDE SEQUENCE [LARGE SCALE GENOMIC DNA]</scope>
    <source>
        <strain evidence="8 9">ZT4R22</strain>
    </source>
</reference>
<sequence length="277" mass="32480">MEKMLQALVTIFSITAIRYFILAGVPFFLFYKLIAKWYAKGKIQNRNASVKDFMREILHSMQTSAVFAVIAYVILYTPLKNYTQLYDSFTDFPPWYLPVSLVLSLVIHDTYFYWMHRLLHHKKLFNYAHVLHHKSTNPSPWASYSFHFFEAWAEGAVLLVIVMIMPIHPIVVVWFTIVGFVINVYGHLGYEVAPKWLRGSFLFQVINTSVHHNIHHSKFRGNYGLYFRVWDRLMGTEHPDYVKEYDRLQESRFGKKPAKTTKPETLETEVSASLSNA</sequence>
<evidence type="ECO:0000256" key="2">
    <source>
        <dbReference type="ARBA" id="ARBA00022692"/>
    </source>
</evidence>
<evidence type="ECO:0000313" key="9">
    <source>
        <dbReference type="Proteomes" id="UP000606600"/>
    </source>
</evidence>
<protein>
    <submittedName>
        <fullName evidence="8">Sterol desaturase family protein</fullName>
    </submittedName>
</protein>
<keyword evidence="3 6" id="KW-1133">Transmembrane helix</keyword>
<name>A0ABR7WIN2_9SPHI</name>
<gene>
    <name evidence="8" type="ORF">IDJ77_00075</name>
</gene>
<dbReference type="Pfam" id="PF04116">
    <property type="entry name" value="FA_hydroxylase"/>
    <property type="match status" value="1"/>
</dbReference>
<keyword evidence="2 6" id="KW-0812">Transmembrane</keyword>
<keyword evidence="4 6" id="KW-0472">Membrane</keyword>
<feature type="compositionally biased region" description="Polar residues" evidence="5">
    <location>
        <begin position="268"/>
        <end position="277"/>
    </location>
</feature>
<organism evidence="8 9">
    <name type="scientific">Mucilaginibacter pankratovii</name>
    <dbReference type="NCBI Taxonomy" id="2772110"/>
    <lineage>
        <taxon>Bacteria</taxon>
        <taxon>Pseudomonadati</taxon>
        <taxon>Bacteroidota</taxon>
        <taxon>Sphingobacteriia</taxon>
        <taxon>Sphingobacteriales</taxon>
        <taxon>Sphingobacteriaceae</taxon>
        <taxon>Mucilaginibacter</taxon>
    </lineage>
</organism>
<dbReference type="Proteomes" id="UP000606600">
    <property type="component" value="Unassembled WGS sequence"/>
</dbReference>
<dbReference type="EMBL" id="JACWMY010000001">
    <property type="protein sequence ID" value="MBD1362189.1"/>
    <property type="molecule type" value="Genomic_DNA"/>
</dbReference>
<keyword evidence="9" id="KW-1185">Reference proteome</keyword>
<evidence type="ECO:0000259" key="7">
    <source>
        <dbReference type="Pfam" id="PF04116"/>
    </source>
</evidence>
<evidence type="ECO:0000256" key="3">
    <source>
        <dbReference type="ARBA" id="ARBA00022989"/>
    </source>
</evidence>
<comment type="subcellular location">
    <subcellularLocation>
        <location evidence="1">Membrane</location>
    </subcellularLocation>
</comment>
<dbReference type="InterPro" id="IPR006694">
    <property type="entry name" value="Fatty_acid_hydroxylase"/>
</dbReference>
<evidence type="ECO:0000256" key="4">
    <source>
        <dbReference type="ARBA" id="ARBA00023136"/>
    </source>
</evidence>
<feature type="transmembrane region" description="Helical" evidence="6">
    <location>
        <begin position="95"/>
        <end position="114"/>
    </location>
</feature>
<feature type="transmembrane region" description="Helical" evidence="6">
    <location>
        <begin position="56"/>
        <end position="75"/>
    </location>
</feature>
<evidence type="ECO:0000313" key="8">
    <source>
        <dbReference type="EMBL" id="MBD1362189.1"/>
    </source>
</evidence>